<accession>A0ABQ4C2N6</accession>
<feature type="chain" id="PRO_5047126077" description="Ricin B lectin domain-containing protein" evidence="1">
    <location>
        <begin position="29"/>
        <end position="180"/>
    </location>
</feature>
<sequence length="180" mass="19557">MNRFLARLLAAFLVAASIAGMSTVPAQAADGTFLIYAAPQRVGRCVDVPAASLVVGKKIQTWDCQYSPRKPGQTFRKWEEAAGGQVFGLRNTNSGLCLAGWAKGSQLTQEFCNANMPSRTMWRAWLADGTTNRYFLVNQVTGLCLAIPGGAITNGTWLVTWDCKMSPTDSAQDQLWTFVA</sequence>
<evidence type="ECO:0000313" key="3">
    <source>
        <dbReference type="Proteomes" id="UP000624325"/>
    </source>
</evidence>
<dbReference type="RefSeq" id="WP_203702408.1">
    <property type="nucleotide sequence ID" value="NZ_BAAALU010000010.1"/>
</dbReference>
<dbReference type="Proteomes" id="UP000624325">
    <property type="component" value="Unassembled WGS sequence"/>
</dbReference>
<gene>
    <name evidence="2" type="ORF">Air01nite_26550</name>
</gene>
<evidence type="ECO:0000313" key="2">
    <source>
        <dbReference type="EMBL" id="GIF56560.1"/>
    </source>
</evidence>
<comment type="caution">
    <text evidence="2">The sequence shown here is derived from an EMBL/GenBank/DDBJ whole genome shotgun (WGS) entry which is preliminary data.</text>
</comment>
<dbReference type="Gene3D" id="2.80.10.50">
    <property type="match status" value="1"/>
</dbReference>
<keyword evidence="1" id="KW-0732">Signal</keyword>
<organism evidence="2 3">
    <name type="scientific">Asanoa iriomotensis</name>
    <dbReference type="NCBI Taxonomy" id="234613"/>
    <lineage>
        <taxon>Bacteria</taxon>
        <taxon>Bacillati</taxon>
        <taxon>Actinomycetota</taxon>
        <taxon>Actinomycetes</taxon>
        <taxon>Micromonosporales</taxon>
        <taxon>Micromonosporaceae</taxon>
        <taxon>Asanoa</taxon>
    </lineage>
</organism>
<dbReference type="CDD" id="cd00161">
    <property type="entry name" value="beta-trefoil_Ricin-like"/>
    <property type="match status" value="1"/>
</dbReference>
<dbReference type="PROSITE" id="PS50231">
    <property type="entry name" value="RICIN_B_LECTIN"/>
    <property type="match status" value="1"/>
</dbReference>
<dbReference type="SUPFAM" id="SSF50370">
    <property type="entry name" value="Ricin B-like lectins"/>
    <property type="match status" value="1"/>
</dbReference>
<keyword evidence="3" id="KW-1185">Reference proteome</keyword>
<feature type="signal peptide" evidence="1">
    <location>
        <begin position="1"/>
        <end position="28"/>
    </location>
</feature>
<name>A0ABQ4C2N6_9ACTN</name>
<evidence type="ECO:0008006" key="4">
    <source>
        <dbReference type="Google" id="ProtNLM"/>
    </source>
</evidence>
<dbReference type="InterPro" id="IPR035992">
    <property type="entry name" value="Ricin_B-like_lectins"/>
</dbReference>
<proteinExistence type="predicted"/>
<protein>
    <recommendedName>
        <fullName evidence="4">Ricin B lectin domain-containing protein</fullName>
    </recommendedName>
</protein>
<dbReference type="EMBL" id="BONC01000015">
    <property type="protein sequence ID" value="GIF56560.1"/>
    <property type="molecule type" value="Genomic_DNA"/>
</dbReference>
<evidence type="ECO:0000256" key="1">
    <source>
        <dbReference type="SAM" id="SignalP"/>
    </source>
</evidence>
<reference evidence="2 3" key="1">
    <citation type="submission" date="2021-01" db="EMBL/GenBank/DDBJ databases">
        <title>Whole genome shotgun sequence of Asanoa iriomotensis NBRC 100142.</title>
        <authorList>
            <person name="Komaki H."/>
            <person name="Tamura T."/>
        </authorList>
    </citation>
    <scope>NUCLEOTIDE SEQUENCE [LARGE SCALE GENOMIC DNA]</scope>
    <source>
        <strain evidence="2 3">NBRC 100142</strain>
    </source>
</reference>